<keyword evidence="10" id="KW-1133">Transmembrane helix</keyword>
<feature type="region of interest" description="Disordered" evidence="9">
    <location>
        <begin position="175"/>
        <end position="199"/>
    </location>
</feature>
<name>A0A1G9JQA7_9ACTN</name>
<evidence type="ECO:0000256" key="8">
    <source>
        <dbReference type="ARBA" id="ARBA00023012"/>
    </source>
</evidence>
<sequence>MLVGEGERLFGRHEAFVRPAALLGLAAGYLTLFAAARLPHTAGTWAFALAAVAFGVLGGRRPMAALAGLASLVGSVGLFAGTDLSPGTDAMVVVKVAAGFALFELAVRRSRQQAAIGAAIMACGYLLHLAGQEPVDLPALIYRLAVVIGVPLILAGYIRATRRLAVQAGERAEAESRRAEAEARRAEAESRRRESDARAARAAERVTVARELHDLVAHHVASMVLRVGVALHVLPTIDPRVTETLDDVHASGTAVLGDLRRLVAVLRDPATVRDGPGIPLVDPEGLVVALETAANRARQVGLTVDTALDPAINHVDAVRALTVLRLSQEGITNVAKHAGPAARVRMSVLVEPDGAVLLRLADDGGSGRDADLPEVPTPRPRHPSPGGGYGLTGMRERVELLGGEFHAGRAGRGWQLSARLPATSSATSFAGDPPSVALTSDPPSTAFADDPPYVPFVGDPPSTAFADDPPSVALTSDPPSTAGARPLLWTADDGPLGAGAGSLPRAADDGPLGAGLPGGEGRPLEARS</sequence>
<evidence type="ECO:0000256" key="10">
    <source>
        <dbReference type="SAM" id="Phobius"/>
    </source>
</evidence>
<feature type="transmembrane region" description="Helical" evidence="10">
    <location>
        <begin position="90"/>
        <end position="107"/>
    </location>
</feature>
<evidence type="ECO:0000256" key="2">
    <source>
        <dbReference type="ARBA" id="ARBA00012438"/>
    </source>
</evidence>
<keyword evidence="8" id="KW-0902">Two-component regulatory system</keyword>
<evidence type="ECO:0000259" key="12">
    <source>
        <dbReference type="Pfam" id="PF07730"/>
    </source>
</evidence>
<keyword evidence="3" id="KW-0597">Phosphoprotein</keyword>
<feature type="compositionally biased region" description="Basic and acidic residues" evidence="9">
    <location>
        <begin position="360"/>
        <end position="371"/>
    </location>
</feature>
<evidence type="ECO:0000313" key="14">
    <source>
        <dbReference type="Proteomes" id="UP000199202"/>
    </source>
</evidence>
<evidence type="ECO:0000256" key="7">
    <source>
        <dbReference type="ARBA" id="ARBA00022840"/>
    </source>
</evidence>
<feature type="region of interest" description="Disordered" evidence="9">
    <location>
        <begin position="424"/>
        <end position="528"/>
    </location>
</feature>
<dbReference type="Gene3D" id="1.20.5.1930">
    <property type="match status" value="1"/>
</dbReference>
<dbReference type="EMBL" id="FNDJ01000025">
    <property type="protein sequence ID" value="SDL39385.1"/>
    <property type="molecule type" value="Genomic_DNA"/>
</dbReference>
<feature type="transmembrane region" description="Helical" evidence="10">
    <location>
        <begin position="16"/>
        <end position="36"/>
    </location>
</feature>
<dbReference type="PANTHER" id="PTHR24421:SF10">
    <property type="entry name" value="NITRATE_NITRITE SENSOR PROTEIN NARQ"/>
    <property type="match status" value="1"/>
</dbReference>
<protein>
    <recommendedName>
        <fullName evidence="2">histidine kinase</fullName>
        <ecNumber evidence="2">2.7.13.3</ecNumber>
    </recommendedName>
</protein>
<feature type="region of interest" description="Disordered" evidence="9">
    <location>
        <begin position="360"/>
        <end position="390"/>
    </location>
</feature>
<dbReference type="GO" id="GO:0016020">
    <property type="term" value="C:membrane"/>
    <property type="evidence" value="ECO:0007669"/>
    <property type="project" value="InterPro"/>
</dbReference>
<comment type="catalytic activity">
    <reaction evidence="1">
        <text>ATP + protein L-histidine = ADP + protein N-phospho-L-histidine.</text>
        <dbReference type="EC" id="2.7.13.3"/>
    </reaction>
</comment>
<keyword evidence="14" id="KW-1185">Reference proteome</keyword>
<dbReference type="Gene3D" id="3.30.565.10">
    <property type="entry name" value="Histidine kinase-like ATPase, C-terminal domain"/>
    <property type="match status" value="1"/>
</dbReference>
<dbReference type="EC" id="2.7.13.3" evidence="2"/>
<dbReference type="Pfam" id="PF02518">
    <property type="entry name" value="HATPase_c"/>
    <property type="match status" value="1"/>
</dbReference>
<evidence type="ECO:0000256" key="1">
    <source>
        <dbReference type="ARBA" id="ARBA00000085"/>
    </source>
</evidence>
<evidence type="ECO:0000256" key="3">
    <source>
        <dbReference type="ARBA" id="ARBA00022553"/>
    </source>
</evidence>
<dbReference type="RefSeq" id="WP_176993646.1">
    <property type="nucleotide sequence ID" value="NZ_FNDJ01000025.1"/>
</dbReference>
<dbReference type="InterPro" id="IPR011712">
    <property type="entry name" value="Sig_transdc_His_kin_sub3_dim/P"/>
</dbReference>
<feature type="compositionally biased region" description="Gly residues" evidence="9">
    <location>
        <begin position="512"/>
        <end position="521"/>
    </location>
</feature>
<dbReference type="SUPFAM" id="SSF55874">
    <property type="entry name" value="ATPase domain of HSP90 chaperone/DNA topoisomerase II/histidine kinase"/>
    <property type="match status" value="1"/>
</dbReference>
<organism evidence="13 14">
    <name type="scientific">Nonomuraea jiangxiensis</name>
    <dbReference type="NCBI Taxonomy" id="633440"/>
    <lineage>
        <taxon>Bacteria</taxon>
        <taxon>Bacillati</taxon>
        <taxon>Actinomycetota</taxon>
        <taxon>Actinomycetes</taxon>
        <taxon>Streptosporangiales</taxon>
        <taxon>Streptosporangiaceae</taxon>
        <taxon>Nonomuraea</taxon>
    </lineage>
</organism>
<keyword evidence="5" id="KW-0547">Nucleotide-binding</keyword>
<feature type="domain" description="Signal transduction histidine kinase subgroup 3 dimerisation and phosphoacceptor" evidence="12">
    <location>
        <begin position="204"/>
        <end position="269"/>
    </location>
</feature>
<dbReference type="CDD" id="cd16917">
    <property type="entry name" value="HATPase_UhpB-NarQ-NarX-like"/>
    <property type="match status" value="1"/>
</dbReference>
<dbReference type="Pfam" id="PF07730">
    <property type="entry name" value="HisKA_3"/>
    <property type="match status" value="1"/>
</dbReference>
<keyword evidence="10" id="KW-0812">Transmembrane</keyword>
<reference evidence="13 14" key="1">
    <citation type="submission" date="2016-10" db="EMBL/GenBank/DDBJ databases">
        <authorList>
            <person name="de Groot N.N."/>
        </authorList>
    </citation>
    <scope>NUCLEOTIDE SEQUENCE [LARGE SCALE GENOMIC DNA]</scope>
    <source>
        <strain evidence="13 14">CGMCC 4.6533</strain>
    </source>
</reference>
<dbReference type="PANTHER" id="PTHR24421">
    <property type="entry name" value="NITRATE/NITRITE SENSOR PROTEIN NARX-RELATED"/>
    <property type="match status" value="1"/>
</dbReference>
<evidence type="ECO:0000313" key="13">
    <source>
        <dbReference type="EMBL" id="SDL39385.1"/>
    </source>
</evidence>
<dbReference type="InterPro" id="IPR036890">
    <property type="entry name" value="HATPase_C_sf"/>
</dbReference>
<dbReference type="STRING" id="633440.SAMN05421869_125110"/>
<dbReference type="Proteomes" id="UP000199202">
    <property type="component" value="Unassembled WGS sequence"/>
</dbReference>
<dbReference type="GO" id="GO:0000155">
    <property type="term" value="F:phosphorelay sensor kinase activity"/>
    <property type="evidence" value="ECO:0007669"/>
    <property type="project" value="InterPro"/>
</dbReference>
<evidence type="ECO:0000256" key="5">
    <source>
        <dbReference type="ARBA" id="ARBA00022741"/>
    </source>
</evidence>
<dbReference type="GO" id="GO:0046983">
    <property type="term" value="F:protein dimerization activity"/>
    <property type="evidence" value="ECO:0007669"/>
    <property type="project" value="InterPro"/>
</dbReference>
<keyword evidence="4" id="KW-0808">Transferase</keyword>
<feature type="transmembrane region" description="Helical" evidence="10">
    <location>
        <begin position="66"/>
        <end position="84"/>
    </location>
</feature>
<evidence type="ECO:0000259" key="11">
    <source>
        <dbReference type="Pfam" id="PF02518"/>
    </source>
</evidence>
<evidence type="ECO:0000256" key="9">
    <source>
        <dbReference type="SAM" id="MobiDB-lite"/>
    </source>
</evidence>
<keyword evidence="7" id="KW-0067">ATP-binding</keyword>
<accession>A0A1G9JQA7</accession>
<gene>
    <name evidence="13" type="ORF">SAMN05421869_125110</name>
</gene>
<evidence type="ECO:0000256" key="4">
    <source>
        <dbReference type="ARBA" id="ARBA00022679"/>
    </source>
</evidence>
<feature type="transmembrane region" description="Helical" evidence="10">
    <location>
        <begin position="114"/>
        <end position="131"/>
    </location>
</feature>
<keyword evidence="10" id="KW-0472">Membrane</keyword>
<keyword evidence="6 13" id="KW-0418">Kinase</keyword>
<feature type="transmembrane region" description="Helical" evidence="10">
    <location>
        <begin position="137"/>
        <end position="158"/>
    </location>
</feature>
<dbReference type="AlphaFoldDB" id="A0A1G9JQA7"/>
<proteinExistence type="predicted"/>
<feature type="transmembrane region" description="Helical" evidence="10">
    <location>
        <begin position="42"/>
        <end position="59"/>
    </location>
</feature>
<dbReference type="InterPro" id="IPR050482">
    <property type="entry name" value="Sensor_HK_TwoCompSys"/>
</dbReference>
<evidence type="ECO:0000256" key="6">
    <source>
        <dbReference type="ARBA" id="ARBA00022777"/>
    </source>
</evidence>
<dbReference type="InterPro" id="IPR003594">
    <property type="entry name" value="HATPase_dom"/>
</dbReference>
<feature type="domain" description="Histidine kinase/HSP90-like ATPase" evidence="11">
    <location>
        <begin position="324"/>
        <end position="423"/>
    </location>
</feature>
<dbReference type="GO" id="GO:0005524">
    <property type="term" value="F:ATP binding"/>
    <property type="evidence" value="ECO:0007669"/>
    <property type="project" value="UniProtKB-KW"/>
</dbReference>